<dbReference type="OrthoDB" id="2576334at2759"/>
<name>A0A165CLF1_9BASI</name>
<keyword evidence="2" id="KW-1133">Transmembrane helix</keyword>
<dbReference type="InParanoid" id="A0A165CLF1"/>
<feature type="compositionally biased region" description="Pro residues" evidence="1">
    <location>
        <begin position="506"/>
        <end position="515"/>
    </location>
</feature>
<feature type="region of interest" description="Disordered" evidence="1">
    <location>
        <begin position="492"/>
        <end position="515"/>
    </location>
</feature>
<evidence type="ECO:0008006" key="5">
    <source>
        <dbReference type="Google" id="ProtNLM"/>
    </source>
</evidence>
<keyword evidence="4" id="KW-1185">Reference proteome</keyword>
<dbReference type="Proteomes" id="UP000076842">
    <property type="component" value="Unassembled WGS sequence"/>
</dbReference>
<sequence>MSQLTPYNISLSSSSPAFSYWPFRDGYYRDNGESRTGWRSTYLEANAETSYWGPWPAPSLNNWIQGTGLQETDFDSASVTLVFEGTAFYFCATWSFLVNVPAISINDTSVTYSQVEGQSDNAICKSDSLALLYKEDLPYGTHTVQMTGYPDGSESSNFQFYGGIVTVGVNGTYINDVTIQDTDSRWSYDQSWTAAGNNTFALGNSLHRTCSYGPTSSASYQFGNTSAVRLLGQLSIDAGPYTVSLVAQSTNFTVSYNASTFWTTPQIPLFFTGALDPGETYTITLSNYDPQYPISAMPLVSNTLNNTCASIDALVLTQTRPQYPSPPKAPSHTGAIVGGVIGGLAGLGILVWLISCCSQIPTGAARPPTQAPSTSNVQAQPAAAAVNMDVPMQETAPISPPMSFDPDVSAYGWRGELSPARPESISDVHLSPTLLPSPAASRPETFAGHRAARAGSTTSLPTRPFSAPAAGDALGIDLQQLSTAELLRVLNQRLQPGPAAQNSPGGSPPPDYQSF</sequence>
<reference evidence="3 4" key="1">
    <citation type="journal article" date="2016" name="Mol. Biol. Evol.">
        <title>Comparative Genomics of Early-Diverging Mushroom-Forming Fungi Provides Insights into the Origins of Lignocellulose Decay Capabilities.</title>
        <authorList>
            <person name="Nagy L.G."/>
            <person name="Riley R."/>
            <person name="Tritt A."/>
            <person name="Adam C."/>
            <person name="Daum C."/>
            <person name="Floudas D."/>
            <person name="Sun H."/>
            <person name="Yadav J.S."/>
            <person name="Pangilinan J."/>
            <person name="Larsson K.H."/>
            <person name="Matsuura K."/>
            <person name="Barry K."/>
            <person name="Labutti K."/>
            <person name="Kuo R."/>
            <person name="Ohm R.A."/>
            <person name="Bhattacharya S.S."/>
            <person name="Shirouzu T."/>
            <person name="Yoshinaga Y."/>
            <person name="Martin F.M."/>
            <person name="Grigoriev I.V."/>
            <person name="Hibbett D.S."/>
        </authorList>
    </citation>
    <scope>NUCLEOTIDE SEQUENCE [LARGE SCALE GENOMIC DNA]</scope>
    <source>
        <strain evidence="3 4">HHB12733</strain>
    </source>
</reference>
<keyword evidence="2" id="KW-0472">Membrane</keyword>
<evidence type="ECO:0000313" key="4">
    <source>
        <dbReference type="Proteomes" id="UP000076842"/>
    </source>
</evidence>
<keyword evidence="2" id="KW-0812">Transmembrane</keyword>
<proteinExistence type="predicted"/>
<dbReference type="STRING" id="1353952.A0A165CLF1"/>
<dbReference type="AlphaFoldDB" id="A0A165CLF1"/>
<feature type="transmembrane region" description="Helical" evidence="2">
    <location>
        <begin position="335"/>
        <end position="354"/>
    </location>
</feature>
<evidence type="ECO:0000256" key="2">
    <source>
        <dbReference type="SAM" id="Phobius"/>
    </source>
</evidence>
<organism evidence="3 4">
    <name type="scientific">Calocera cornea HHB12733</name>
    <dbReference type="NCBI Taxonomy" id="1353952"/>
    <lineage>
        <taxon>Eukaryota</taxon>
        <taxon>Fungi</taxon>
        <taxon>Dikarya</taxon>
        <taxon>Basidiomycota</taxon>
        <taxon>Agaricomycotina</taxon>
        <taxon>Dacrymycetes</taxon>
        <taxon>Dacrymycetales</taxon>
        <taxon>Dacrymycetaceae</taxon>
        <taxon>Calocera</taxon>
    </lineage>
</organism>
<accession>A0A165CLF1</accession>
<evidence type="ECO:0000256" key="1">
    <source>
        <dbReference type="SAM" id="MobiDB-lite"/>
    </source>
</evidence>
<gene>
    <name evidence="3" type="ORF">CALCODRAFT_504078</name>
</gene>
<protein>
    <recommendedName>
        <fullName evidence="5">Transmembrane protein</fullName>
    </recommendedName>
</protein>
<dbReference type="EMBL" id="KV424131">
    <property type="protein sequence ID" value="KZT51003.1"/>
    <property type="molecule type" value="Genomic_DNA"/>
</dbReference>
<evidence type="ECO:0000313" key="3">
    <source>
        <dbReference type="EMBL" id="KZT51003.1"/>
    </source>
</evidence>